<dbReference type="SMART" id="SM00500">
    <property type="entry name" value="SFM"/>
    <property type="match status" value="1"/>
</dbReference>
<reference evidence="5 6" key="1">
    <citation type="journal article" date="2020" name="G3 (Bethesda)">
        <title>Improved Reference Genome for Cyclotella cryptica CCMP332, a Model for Cell Wall Morphogenesis, Salinity Adaptation, and Lipid Production in Diatoms (Bacillariophyta).</title>
        <authorList>
            <person name="Roberts W.R."/>
            <person name="Downey K.M."/>
            <person name="Ruck E.C."/>
            <person name="Traller J.C."/>
            <person name="Alverson A.J."/>
        </authorList>
    </citation>
    <scope>NUCLEOTIDE SEQUENCE [LARGE SCALE GENOMIC DNA]</scope>
    <source>
        <strain evidence="5 6">CCMP332</strain>
    </source>
</reference>
<dbReference type="InterPro" id="IPR014906">
    <property type="entry name" value="PRP4-like"/>
</dbReference>
<dbReference type="PANTHER" id="PTHR19846">
    <property type="entry name" value="WD40 REPEAT PROTEIN"/>
    <property type="match status" value="1"/>
</dbReference>
<feature type="repeat" description="WD" evidence="3">
    <location>
        <begin position="474"/>
        <end position="515"/>
    </location>
</feature>
<feature type="non-terminal residue" evidence="5">
    <location>
        <position position="1"/>
    </location>
</feature>
<keyword evidence="2" id="KW-0677">Repeat</keyword>
<feature type="repeat" description="WD" evidence="3">
    <location>
        <begin position="516"/>
        <end position="562"/>
    </location>
</feature>
<dbReference type="SUPFAM" id="SSF158230">
    <property type="entry name" value="PRP4-like"/>
    <property type="match status" value="1"/>
</dbReference>
<dbReference type="PROSITE" id="PS50294">
    <property type="entry name" value="WD_REPEATS_REGION"/>
    <property type="match status" value="4"/>
</dbReference>
<protein>
    <recommendedName>
        <fullName evidence="4">Pre-mRNA processing factor 4 (PRP4)-like domain-containing protein</fullName>
    </recommendedName>
</protein>
<organism evidence="5 6">
    <name type="scientific">Cyclotella cryptica</name>
    <dbReference type="NCBI Taxonomy" id="29204"/>
    <lineage>
        <taxon>Eukaryota</taxon>
        <taxon>Sar</taxon>
        <taxon>Stramenopiles</taxon>
        <taxon>Ochrophyta</taxon>
        <taxon>Bacillariophyta</taxon>
        <taxon>Coscinodiscophyceae</taxon>
        <taxon>Thalassiosirophycidae</taxon>
        <taxon>Stephanodiscales</taxon>
        <taxon>Stephanodiscaceae</taxon>
        <taxon>Cyclotella</taxon>
    </lineage>
</organism>
<proteinExistence type="predicted"/>
<dbReference type="PROSITE" id="PS50082">
    <property type="entry name" value="WD_REPEATS_2"/>
    <property type="match status" value="5"/>
</dbReference>
<dbReference type="SUPFAM" id="SSF50978">
    <property type="entry name" value="WD40 repeat-like"/>
    <property type="match status" value="1"/>
</dbReference>
<evidence type="ECO:0000313" key="6">
    <source>
        <dbReference type="Proteomes" id="UP001516023"/>
    </source>
</evidence>
<dbReference type="SMART" id="SM00320">
    <property type="entry name" value="WD40"/>
    <property type="match status" value="6"/>
</dbReference>
<dbReference type="Proteomes" id="UP001516023">
    <property type="component" value="Unassembled WGS sequence"/>
</dbReference>
<gene>
    <name evidence="5" type="ORF">HJC23_005021</name>
</gene>
<dbReference type="AlphaFoldDB" id="A0ABD3QD91"/>
<dbReference type="Gene3D" id="4.10.280.110">
    <property type="entry name" value="Pre-mRNA processing factor 4 domain"/>
    <property type="match status" value="1"/>
</dbReference>
<accession>A0ABD3QD91</accession>
<dbReference type="CDD" id="cd00200">
    <property type="entry name" value="WD40"/>
    <property type="match status" value="1"/>
</dbReference>
<dbReference type="Pfam" id="PF00400">
    <property type="entry name" value="WD40"/>
    <property type="match status" value="5"/>
</dbReference>
<feature type="repeat" description="WD" evidence="3">
    <location>
        <begin position="563"/>
        <end position="596"/>
    </location>
</feature>
<feature type="repeat" description="WD" evidence="3">
    <location>
        <begin position="432"/>
        <end position="473"/>
    </location>
</feature>
<name>A0ABD3QD91_9STRA</name>
<dbReference type="Pfam" id="PF08799">
    <property type="entry name" value="PRP4"/>
    <property type="match status" value="1"/>
</dbReference>
<dbReference type="InterPro" id="IPR019775">
    <property type="entry name" value="WD40_repeat_CS"/>
</dbReference>
<keyword evidence="6" id="KW-1185">Reference proteome</keyword>
<dbReference type="PROSITE" id="PS00678">
    <property type="entry name" value="WD_REPEATS_1"/>
    <property type="match status" value="2"/>
</dbReference>
<evidence type="ECO:0000259" key="4">
    <source>
        <dbReference type="SMART" id="SM00500"/>
    </source>
</evidence>
<sequence length="596" mass="66464">YQQTPTHLNNQTLHHHDVFTTAPTAPAAPTDTSIEYLSLTAESLSAQNAHRAMLLDLEARKRASTIDVPTLPGQVRDALRNLGEPVRLFGEDLAEIRQRLRMVLARAEVRREEELGGIAGVEEQMLFPGERGNMEEWEEEVTEVTYTHASMELIQARKVIFDYSMERSRRRLDLERRRRRGMVRWTRGKKRARLFNKDDEEEEDYSGEIYVSLKDDSLILKELDEKCEKVYKTIRNQALEGSQYGDVRPLSAVCTSSLSLECDGRMPKLIATGGWSGGIKIWNGGDDHNISKNGSSKSDVSPLDLMGSKSIVHEDRIMGIAMRPYLTATVSTDGGFTMVASASIDLTAKLCKVKLNPYAGSDSMDVDEAKGNENLPYTIEECAHLAGHAARLCSVAFHPTGKYVATTSFDHTWRLWDVETSNMEEGRELLLQDGHAREVYGVGFHPDGSLVATTDFGGVVQCWDLRTGKSVCHFLGHAKRVVCSEFSPNGFQLATAGDDGTIKIWDLRRRRPSASIPAHTNLITQLKFAHSTSPQYGEFLASSSFDGTGKIWSTRDWKMLNTLQGHEGKVMGIDILDGPDCGIVTCGYDKTLKLWK</sequence>
<dbReference type="InterPro" id="IPR020472">
    <property type="entry name" value="WD40_PAC1"/>
</dbReference>
<keyword evidence="1 3" id="KW-0853">WD repeat</keyword>
<evidence type="ECO:0000313" key="5">
    <source>
        <dbReference type="EMBL" id="KAL3798368.1"/>
    </source>
</evidence>
<evidence type="ECO:0000256" key="2">
    <source>
        <dbReference type="ARBA" id="ARBA00022737"/>
    </source>
</evidence>
<evidence type="ECO:0000256" key="1">
    <source>
        <dbReference type="ARBA" id="ARBA00022574"/>
    </source>
</evidence>
<dbReference type="Gene3D" id="2.130.10.10">
    <property type="entry name" value="YVTN repeat-like/Quinoprotein amine dehydrogenase"/>
    <property type="match status" value="2"/>
</dbReference>
<dbReference type="PANTHER" id="PTHR19846:SF0">
    <property type="entry name" value="PRE-MRNA PROCESSING FACTOR 4"/>
    <property type="match status" value="1"/>
</dbReference>
<dbReference type="FunFam" id="2.130.10.10:FF:000411">
    <property type="entry name" value="U4/U6 small nuclear ribonucleoprotein Prp4"/>
    <property type="match status" value="1"/>
</dbReference>
<feature type="repeat" description="WD" evidence="3">
    <location>
        <begin position="385"/>
        <end position="426"/>
    </location>
</feature>
<dbReference type="InterPro" id="IPR036285">
    <property type="entry name" value="PRP4-like_sf"/>
</dbReference>
<comment type="caution">
    <text evidence="5">The sequence shown here is derived from an EMBL/GenBank/DDBJ whole genome shotgun (WGS) entry which is preliminary data.</text>
</comment>
<evidence type="ECO:0000256" key="3">
    <source>
        <dbReference type="PROSITE-ProRule" id="PRU00221"/>
    </source>
</evidence>
<dbReference type="InterPro" id="IPR036322">
    <property type="entry name" value="WD40_repeat_dom_sf"/>
</dbReference>
<dbReference type="InterPro" id="IPR001680">
    <property type="entry name" value="WD40_rpt"/>
</dbReference>
<dbReference type="PRINTS" id="PR00320">
    <property type="entry name" value="GPROTEINBRPT"/>
</dbReference>
<dbReference type="InterPro" id="IPR015943">
    <property type="entry name" value="WD40/YVTN_repeat-like_dom_sf"/>
</dbReference>
<dbReference type="EMBL" id="JABMIG020000046">
    <property type="protein sequence ID" value="KAL3798368.1"/>
    <property type="molecule type" value="Genomic_DNA"/>
</dbReference>
<feature type="domain" description="Pre-mRNA processing factor 4 (PRP4)-like" evidence="4">
    <location>
        <begin position="70"/>
        <end position="119"/>
    </location>
</feature>